<keyword evidence="2" id="KW-0813">Transport</keyword>
<protein>
    <recommendedName>
        <fullName evidence="5">MHD domain-containing protein</fullName>
    </recommendedName>
</protein>
<gene>
    <name evidence="6" type="ORF">VP01_1129g5</name>
</gene>
<dbReference type="PROSITE" id="PS51072">
    <property type="entry name" value="MHD"/>
    <property type="match status" value="1"/>
</dbReference>
<keyword evidence="7" id="KW-1185">Reference proteome</keyword>
<dbReference type="Proteomes" id="UP000037035">
    <property type="component" value="Unassembled WGS sequence"/>
</dbReference>
<dbReference type="EMBL" id="LAVV01001443">
    <property type="protein sequence ID" value="KNZ63548.1"/>
    <property type="molecule type" value="Genomic_DNA"/>
</dbReference>
<dbReference type="GO" id="GO:0030131">
    <property type="term" value="C:clathrin adaptor complex"/>
    <property type="evidence" value="ECO:0007669"/>
    <property type="project" value="InterPro"/>
</dbReference>
<dbReference type="InterPro" id="IPR050431">
    <property type="entry name" value="Adaptor_comp_med_subunit"/>
</dbReference>
<organism evidence="6 7">
    <name type="scientific">Puccinia sorghi</name>
    <dbReference type="NCBI Taxonomy" id="27349"/>
    <lineage>
        <taxon>Eukaryota</taxon>
        <taxon>Fungi</taxon>
        <taxon>Dikarya</taxon>
        <taxon>Basidiomycota</taxon>
        <taxon>Pucciniomycotina</taxon>
        <taxon>Pucciniomycetes</taxon>
        <taxon>Pucciniales</taxon>
        <taxon>Pucciniaceae</taxon>
        <taxon>Puccinia</taxon>
    </lineage>
</organism>
<keyword evidence="3" id="KW-0653">Protein transport</keyword>
<dbReference type="SUPFAM" id="SSF49447">
    <property type="entry name" value="Second domain of Mu2 adaptin subunit (ap50) of ap2 adaptor"/>
    <property type="match status" value="1"/>
</dbReference>
<name>A0A0L6VS59_9BASI</name>
<dbReference type="OrthoDB" id="870at2759"/>
<dbReference type="GO" id="GO:0012505">
    <property type="term" value="C:endomembrane system"/>
    <property type="evidence" value="ECO:0007669"/>
    <property type="project" value="UniProtKB-SubCell"/>
</dbReference>
<dbReference type="InterPro" id="IPR018240">
    <property type="entry name" value="Clathrin_mu_CS"/>
</dbReference>
<keyword evidence="4" id="KW-0472">Membrane</keyword>
<comment type="subcellular location">
    <subcellularLocation>
        <location evidence="1">Endomembrane system</location>
    </subcellularLocation>
</comment>
<dbReference type="Gene3D" id="2.60.40.1170">
    <property type="entry name" value="Mu homology domain, subdomain B"/>
    <property type="match status" value="2"/>
</dbReference>
<evidence type="ECO:0000313" key="6">
    <source>
        <dbReference type="EMBL" id="KNZ63548.1"/>
    </source>
</evidence>
<proteinExistence type="predicted"/>
<evidence type="ECO:0000259" key="5">
    <source>
        <dbReference type="PROSITE" id="PS51072"/>
    </source>
</evidence>
<accession>A0A0L6VS59</accession>
<evidence type="ECO:0000313" key="7">
    <source>
        <dbReference type="Proteomes" id="UP000037035"/>
    </source>
</evidence>
<dbReference type="InterPro" id="IPR028565">
    <property type="entry name" value="MHD"/>
</dbReference>
<feature type="domain" description="MHD" evidence="5">
    <location>
        <begin position="6"/>
        <end position="254"/>
    </location>
</feature>
<dbReference type="GO" id="GO:0006886">
    <property type="term" value="P:intracellular protein transport"/>
    <property type="evidence" value="ECO:0007669"/>
    <property type="project" value="InterPro"/>
</dbReference>
<dbReference type="InterPro" id="IPR036168">
    <property type="entry name" value="AP2_Mu_C_sf"/>
</dbReference>
<evidence type="ECO:0000256" key="3">
    <source>
        <dbReference type="ARBA" id="ARBA00022927"/>
    </source>
</evidence>
<dbReference type="STRING" id="27349.A0A0L6VS59"/>
<dbReference type="Pfam" id="PF00928">
    <property type="entry name" value="Adap_comp_sub"/>
    <property type="match status" value="1"/>
</dbReference>
<reference evidence="6 7" key="1">
    <citation type="submission" date="2015-08" db="EMBL/GenBank/DDBJ databases">
        <title>Next Generation Sequencing and Analysis of the Genome of Puccinia sorghi L Schw, the Causal Agent of Maize Common Rust.</title>
        <authorList>
            <person name="Rochi L."/>
            <person name="Burguener G."/>
            <person name="Darino M."/>
            <person name="Turjanski A."/>
            <person name="Kreff E."/>
            <person name="Dieguez M.J."/>
            <person name="Sacco F."/>
        </authorList>
    </citation>
    <scope>NUCLEOTIDE SEQUENCE [LARGE SCALE GENOMIC DNA]</scope>
    <source>
        <strain evidence="6 7">RO10H11247</strain>
    </source>
</reference>
<comment type="caution">
    <text evidence="6">The sequence shown here is derived from an EMBL/GenBank/DDBJ whole genome shotgun (WGS) entry which is preliminary data.</text>
</comment>
<dbReference type="PANTHER" id="PTHR10529">
    <property type="entry name" value="AP COMPLEX SUBUNIT MU"/>
    <property type="match status" value="1"/>
</dbReference>
<evidence type="ECO:0000256" key="4">
    <source>
        <dbReference type="ARBA" id="ARBA00023136"/>
    </source>
</evidence>
<sequence length="277" mass="31289">MCKQRNQEIWLDLLEFISAILDPDGRVIKFQVVGMVDIQSKLSGLPDITLKFIHPTKIGKLGFHSCVRYSKWEKEKLVSFIPPDGPFRLMSYQSTLNTSSSSLPVTIKPKITIGEQGGSFKLFITSLASISHLIIRWQLGKLATGIIPEHLQCRARDGRLLTPAWEWDESNKEIRWSFKGEDVNCCLTGLWRHGSKENTPSRSIRVEFESRVGSPNLSFLGLKVEKIDINQHSTATSHYSADRKNTLAAALTAPFISPAVAKGVRMKFKSSQYEIRW</sequence>
<dbReference type="AlphaFoldDB" id="A0A0L6VS59"/>
<dbReference type="GO" id="GO:0016192">
    <property type="term" value="P:vesicle-mediated transport"/>
    <property type="evidence" value="ECO:0007669"/>
    <property type="project" value="InterPro"/>
</dbReference>
<evidence type="ECO:0000256" key="2">
    <source>
        <dbReference type="ARBA" id="ARBA00022448"/>
    </source>
</evidence>
<dbReference type="PROSITE" id="PS00991">
    <property type="entry name" value="CLAT_ADAPTOR_M_2"/>
    <property type="match status" value="1"/>
</dbReference>
<dbReference type="VEuPathDB" id="FungiDB:VP01_1129g5"/>
<evidence type="ECO:0000256" key="1">
    <source>
        <dbReference type="ARBA" id="ARBA00004308"/>
    </source>
</evidence>